<evidence type="ECO:0000313" key="10">
    <source>
        <dbReference type="EMBL" id="BDR91028.1"/>
    </source>
</evidence>
<evidence type="ECO:0000256" key="2">
    <source>
        <dbReference type="ARBA" id="ARBA00022448"/>
    </source>
</evidence>
<evidence type="ECO:0000256" key="7">
    <source>
        <dbReference type="ARBA" id="ARBA00022967"/>
    </source>
</evidence>
<dbReference type="GO" id="GO:0016887">
    <property type="term" value="F:ATP hydrolysis activity"/>
    <property type="evidence" value="ECO:0007669"/>
    <property type="project" value="InterPro"/>
</dbReference>
<evidence type="ECO:0000313" key="12">
    <source>
        <dbReference type="Proteomes" id="UP000657075"/>
    </source>
</evidence>
<dbReference type="Proteomes" id="UP000657075">
    <property type="component" value="Unassembled WGS sequence"/>
</dbReference>
<evidence type="ECO:0000256" key="5">
    <source>
        <dbReference type="ARBA" id="ARBA00022741"/>
    </source>
</evidence>
<dbReference type="Proteomes" id="UP001060771">
    <property type="component" value="Chromosome"/>
</dbReference>
<gene>
    <name evidence="11" type="ORF">GCM10007112_16360</name>
    <name evidence="10" type="ORF">Vsou_01210</name>
</gene>
<dbReference type="PROSITE" id="PS00211">
    <property type="entry name" value="ABC_TRANSPORTER_1"/>
    <property type="match status" value="1"/>
</dbReference>
<dbReference type="GO" id="GO:0005524">
    <property type="term" value="F:ATP binding"/>
    <property type="evidence" value="ECO:0007669"/>
    <property type="project" value="UniProtKB-KW"/>
</dbReference>
<evidence type="ECO:0000256" key="3">
    <source>
        <dbReference type="ARBA" id="ARBA00022475"/>
    </source>
</evidence>
<keyword evidence="2" id="KW-0813">Transport</keyword>
<reference evidence="13" key="3">
    <citation type="submission" date="2022-09" db="EMBL/GenBank/DDBJ databases">
        <title>Complete genome sequence of Vulcanisaeta souniana.</title>
        <authorList>
            <person name="Kato S."/>
            <person name="Itoh T."/>
            <person name="Ohkuma M."/>
        </authorList>
    </citation>
    <scope>NUCLEOTIDE SEQUENCE [LARGE SCALE GENOMIC DNA]</scope>
    <source>
        <strain evidence="13">JCM 11219</strain>
    </source>
</reference>
<keyword evidence="4" id="KW-0997">Cell inner membrane</keyword>
<accession>A0A830E448</accession>
<dbReference type="InterPro" id="IPR050388">
    <property type="entry name" value="ABC_Ni/Peptide_Import"/>
</dbReference>
<organism evidence="11 12">
    <name type="scientific">Vulcanisaeta souniana JCM 11219</name>
    <dbReference type="NCBI Taxonomy" id="1293586"/>
    <lineage>
        <taxon>Archaea</taxon>
        <taxon>Thermoproteota</taxon>
        <taxon>Thermoprotei</taxon>
        <taxon>Thermoproteales</taxon>
        <taxon>Thermoproteaceae</taxon>
        <taxon>Vulcanisaeta</taxon>
    </lineage>
</organism>
<dbReference type="InterPro" id="IPR027417">
    <property type="entry name" value="P-loop_NTPase"/>
</dbReference>
<dbReference type="SUPFAM" id="SSF52540">
    <property type="entry name" value="P-loop containing nucleoside triphosphate hydrolases"/>
    <property type="match status" value="1"/>
</dbReference>
<sequence>MGLVLDVEGLYVTYHTPDGDIPAVRDLSFGLNEGEILGIVGESGSGKSTLALALAGLLPRNAYVGAKKIVILNSNIDAASLRKALEDLRGVGIFMVFQDPFSSLNPLIRIREQLAEAYITRVKRTKGIRMSINDVDDGELINYLKRVNIPDPEVTLYRYPHQLSGGQIQRVMIAMALILEPRILIADEPTTALDVITQIQVLHELKKLVDDIRTSIIFITHDIALASTISDRLAVMYGGYFMEVGNTLDVLKEPLHPYTMGLVTSIPSKRKHEGYLPEIKGVYVPTKSKGCPFWPRCPYTKEACMKEVPELKEVKGRLVRCFMYE</sequence>
<dbReference type="Gene3D" id="3.40.50.300">
    <property type="entry name" value="P-loop containing nucleotide triphosphate hydrolases"/>
    <property type="match status" value="1"/>
</dbReference>
<reference evidence="10" key="4">
    <citation type="journal article" date="2023" name="Microbiol. Resour. Announc.">
        <title>Complete Genome Sequence of Vulcanisaeta souniana Strain IC-059, a Hyperthermophilic Archaeon Isolated from Hot Spring Water in Japan.</title>
        <authorList>
            <person name="Kato S."/>
            <person name="Itoh T."/>
            <person name="Wu L."/>
            <person name="Ma J."/>
            <person name="Ohkuma M."/>
        </authorList>
    </citation>
    <scope>NUCLEOTIDE SEQUENCE</scope>
    <source>
        <strain evidence="10">JCM 11219</strain>
    </source>
</reference>
<reference evidence="11" key="1">
    <citation type="journal article" date="2014" name="Int. J. Syst. Evol. Microbiol.">
        <title>Complete genome sequence of Corynebacterium casei LMG S-19264T (=DSM 44701T), isolated from a smear-ripened cheese.</title>
        <authorList>
            <consortium name="US DOE Joint Genome Institute (JGI-PGF)"/>
            <person name="Walter F."/>
            <person name="Albersmeier A."/>
            <person name="Kalinowski J."/>
            <person name="Ruckert C."/>
        </authorList>
    </citation>
    <scope>NUCLEOTIDE SEQUENCE</scope>
    <source>
        <strain evidence="11">JCM 11219</strain>
    </source>
</reference>
<dbReference type="InterPro" id="IPR003439">
    <property type="entry name" value="ABC_transporter-like_ATP-bd"/>
</dbReference>
<dbReference type="FunFam" id="3.40.50.300:FF:000016">
    <property type="entry name" value="Oligopeptide ABC transporter ATP-binding component"/>
    <property type="match status" value="1"/>
</dbReference>
<name>A0A830E448_9CREN</name>
<keyword evidence="13" id="KW-1185">Reference proteome</keyword>
<dbReference type="InterPro" id="IPR017871">
    <property type="entry name" value="ABC_transporter-like_CS"/>
</dbReference>
<keyword evidence="8" id="KW-0472">Membrane</keyword>
<evidence type="ECO:0000256" key="6">
    <source>
        <dbReference type="ARBA" id="ARBA00022840"/>
    </source>
</evidence>
<evidence type="ECO:0000256" key="1">
    <source>
        <dbReference type="ARBA" id="ARBA00004202"/>
    </source>
</evidence>
<dbReference type="PANTHER" id="PTHR43297">
    <property type="entry name" value="OLIGOPEPTIDE TRANSPORT ATP-BINDING PROTEIN APPD"/>
    <property type="match status" value="1"/>
</dbReference>
<dbReference type="InterPro" id="IPR013563">
    <property type="entry name" value="Oligopep_ABC_C"/>
</dbReference>
<dbReference type="InterPro" id="IPR003593">
    <property type="entry name" value="AAA+_ATPase"/>
</dbReference>
<evidence type="ECO:0000259" key="9">
    <source>
        <dbReference type="PROSITE" id="PS50893"/>
    </source>
</evidence>
<dbReference type="GO" id="GO:0005886">
    <property type="term" value="C:plasma membrane"/>
    <property type="evidence" value="ECO:0007669"/>
    <property type="project" value="UniProtKB-SubCell"/>
</dbReference>
<evidence type="ECO:0000256" key="8">
    <source>
        <dbReference type="ARBA" id="ARBA00023136"/>
    </source>
</evidence>
<dbReference type="EMBL" id="BMNM01000006">
    <property type="protein sequence ID" value="GGI80131.1"/>
    <property type="molecule type" value="Genomic_DNA"/>
</dbReference>
<feature type="domain" description="ABC transporter" evidence="9">
    <location>
        <begin position="5"/>
        <end position="263"/>
    </location>
</feature>
<dbReference type="PANTHER" id="PTHR43297:SF14">
    <property type="entry name" value="ATPASE AAA-TYPE CORE DOMAIN-CONTAINING PROTEIN"/>
    <property type="match status" value="1"/>
</dbReference>
<dbReference type="GO" id="GO:0015833">
    <property type="term" value="P:peptide transport"/>
    <property type="evidence" value="ECO:0007669"/>
    <property type="project" value="InterPro"/>
</dbReference>
<dbReference type="RefSeq" id="WP_188603500.1">
    <property type="nucleotide sequence ID" value="NZ_AP026830.1"/>
</dbReference>
<dbReference type="Pfam" id="PF00005">
    <property type="entry name" value="ABC_tran"/>
    <property type="match status" value="1"/>
</dbReference>
<keyword evidence="7" id="KW-1278">Translocase</keyword>
<dbReference type="EMBL" id="AP026830">
    <property type="protein sequence ID" value="BDR91028.1"/>
    <property type="molecule type" value="Genomic_DNA"/>
</dbReference>
<keyword evidence="5" id="KW-0547">Nucleotide-binding</keyword>
<dbReference type="NCBIfam" id="TIGR01727">
    <property type="entry name" value="oligo_HPY"/>
    <property type="match status" value="1"/>
</dbReference>
<dbReference type="SMART" id="SM00382">
    <property type="entry name" value="AAA"/>
    <property type="match status" value="1"/>
</dbReference>
<protein>
    <submittedName>
        <fullName evidence="11">ABC transporter ATP-binding protein</fullName>
    </submittedName>
</protein>
<dbReference type="OrthoDB" id="18209at2157"/>
<dbReference type="CDD" id="cd03257">
    <property type="entry name" value="ABC_NikE_OppD_transporters"/>
    <property type="match status" value="1"/>
</dbReference>
<evidence type="ECO:0000313" key="13">
    <source>
        <dbReference type="Proteomes" id="UP001060771"/>
    </source>
</evidence>
<dbReference type="AlphaFoldDB" id="A0A830E448"/>
<evidence type="ECO:0000313" key="11">
    <source>
        <dbReference type="EMBL" id="GGI80131.1"/>
    </source>
</evidence>
<dbReference type="GeneID" id="76205675"/>
<evidence type="ECO:0000256" key="4">
    <source>
        <dbReference type="ARBA" id="ARBA00022519"/>
    </source>
</evidence>
<comment type="subcellular location">
    <subcellularLocation>
        <location evidence="1">Cell membrane</location>
        <topology evidence="1">Peripheral membrane protein</topology>
    </subcellularLocation>
</comment>
<dbReference type="PROSITE" id="PS50893">
    <property type="entry name" value="ABC_TRANSPORTER_2"/>
    <property type="match status" value="1"/>
</dbReference>
<keyword evidence="3" id="KW-1003">Cell membrane</keyword>
<keyword evidence="6 11" id="KW-0067">ATP-binding</keyword>
<reference evidence="11" key="2">
    <citation type="submission" date="2020-09" db="EMBL/GenBank/DDBJ databases">
        <authorList>
            <person name="Sun Q."/>
            <person name="Ohkuma M."/>
        </authorList>
    </citation>
    <scope>NUCLEOTIDE SEQUENCE</scope>
    <source>
        <strain evidence="11">JCM 11219</strain>
    </source>
</reference>
<dbReference type="Pfam" id="PF08352">
    <property type="entry name" value="oligo_HPY"/>
    <property type="match status" value="1"/>
</dbReference>
<proteinExistence type="predicted"/>